<dbReference type="Proteomes" id="UP000499080">
    <property type="component" value="Unassembled WGS sequence"/>
</dbReference>
<accession>A0A4Y2WDP7</accession>
<dbReference type="AlphaFoldDB" id="A0A4Y2WDP7"/>
<protein>
    <submittedName>
        <fullName evidence="2">Uncharacterized protein</fullName>
    </submittedName>
</protein>
<keyword evidence="3" id="KW-1185">Reference proteome</keyword>
<dbReference type="EMBL" id="BGPR01058506">
    <property type="protein sequence ID" value="GBO34676.1"/>
    <property type="molecule type" value="Genomic_DNA"/>
</dbReference>
<evidence type="ECO:0000313" key="2">
    <source>
        <dbReference type="EMBL" id="GBO34676.1"/>
    </source>
</evidence>
<comment type="caution">
    <text evidence="2">The sequence shown here is derived from an EMBL/GenBank/DDBJ whole genome shotgun (WGS) entry which is preliminary data.</text>
</comment>
<sequence>MLYSLPRNASLAPYSLSLPHNLFSGSGKDGYRDDFPSRSSQSSTPRKRGQPWPDIRDRLLLNCCSDVRKQLVLQLYFQEKLHRALLETLLCSLCYHTANGCPHARRSSEFTLFTEIIARIPKSSFPAPSSTLPLIQKSDVVPSFSFIAPSRAKGQAFFHWQGIETKSN</sequence>
<reference evidence="2 3" key="1">
    <citation type="journal article" date="2019" name="Sci. Rep.">
        <title>Orb-weaving spider Araneus ventricosus genome elucidates the spidroin gene catalogue.</title>
        <authorList>
            <person name="Kono N."/>
            <person name="Nakamura H."/>
            <person name="Ohtoshi R."/>
            <person name="Moran D.A.P."/>
            <person name="Shinohara A."/>
            <person name="Yoshida Y."/>
            <person name="Fujiwara M."/>
            <person name="Mori M."/>
            <person name="Tomita M."/>
            <person name="Arakawa K."/>
        </authorList>
    </citation>
    <scope>NUCLEOTIDE SEQUENCE [LARGE SCALE GENOMIC DNA]</scope>
</reference>
<evidence type="ECO:0000256" key="1">
    <source>
        <dbReference type="SAM" id="MobiDB-lite"/>
    </source>
</evidence>
<name>A0A4Y2WDP7_ARAVE</name>
<feature type="region of interest" description="Disordered" evidence="1">
    <location>
        <begin position="29"/>
        <end position="51"/>
    </location>
</feature>
<evidence type="ECO:0000313" key="3">
    <source>
        <dbReference type="Proteomes" id="UP000499080"/>
    </source>
</evidence>
<gene>
    <name evidence="2" type="ORF">AVEN_253221_1</name>
</gene>
<proteinExistence type="predicted"/>
<organism evidence="2 3">
    <name type="scientific">Araneus ventricosus</name>
    <name type="common">Orbweaver spider</name>
    <name type="synonym">Epeira ventricosa</name>
    <dbReference type="NCBI Taxonomy" id="182803"/>
    <lineage>
        <taxon>Eukaryota</taxon>
        <taxon>Metazoa</taxon>
        <taxon>Ecdysozoa</taxon>
        <taxon>Arthropoda</taxon>
        <taxon>Chelicerata</taxon>
        <taxon>Arachnida</taxon>
        <taxon>Araneae</taxon>
        <taxon>Araneomorphae</taxon>
        <taxon>Entelegynae</taxon>
        <taxon>Araneoidea</taxon>
        <taxon>Araneidae</taxon>
        <taxon>Araneus</taxon>
    </lineage>
</organism>